<reference evidence="2" key="1">
    <citation type="submission" date="2020-01" db="EMBL/GenBank/DDBJ databases">
        <title>Genome sequence of Kobresia littledalei, the first chromosome-level genome in the family Cyperaceae.</title>
        <authorList>
            <person name="Qu G."/>
        </authorList>
    </citation>
    <scope>NUCLEOTIDE SEQUENCE</scope>
    <source>
        <strain evidence="2">C.B.Clarke</strain>
        <tissue evidence="2">Leaf</tissue>
    </source>
</reference>
<keyword evidence="1" id="KW-0472">Membrane</keyword>
<dbReference type="EMBL" id="SWLB01000013">
    <property type="protein sequence ID" value="KAF3330747.1"/>
    <property type="molecule type" value="Genomic_DNA"/>
</dbReference>
<organism evidence="2 3">
    <name type="scientific">Carex littledalei</name>
    <dbReference type="NCBI Taxonomy" id="544730"/>
    <lineage>
        <taxon>Eukaryota</taxon>
        <taxon>Viridiplantae</taxon>
        <taxon>Streptophyta</taxon>
        <taxon>Embryophyta</taxon>
        <taxon>Tracheophyta</taxon>
        <taxon>Spermatophyta</taxon>
        <taxon>Magnoliopsida</taxon>
        <taxon>Liliopsida</taxon>
        <taxon>Poales</taxon>
        <taxon>Cyperaceae</taxon>
        <taxon>Cyperoideae</taxon>
        <taxon>Cariceae</taxon>
        <taxon>Carex</taxon>
        <taxon>Carex subgen. Euthyceras</taxon>
    </lineage>
</organism>
<feature type="transmembrane region" description="Helical" evidence="1">
    <location>
        <begin position="101"/>
        <end position="126"/>
    </location>
</feature>
<proteinExistence type="predicted"/>
<keyword evidence="1" id="KW-1133">Transmembrane helix</keyword>
<dbReference type="PANTHER" id="PTHR33430:SF7">
    <property type="entry name" value="OS07G0240400 PROTEIN"/>
    <property type="match status" value="1"/>
</dbReference>
<accession>A0A833VAB8</accession>
<evidence type="ECO:0008006" key="4">
    <source>
        <dbReference type="Google" id="ProtNLM"/>
    </source>
</evidence>
<dbReference type="Proteomes" id="UP000623129">
    <property type="component" value="Unassembled WGS sequence"/>
</dbReference>
<feature type="transmembrane region" description="Helical" evidence="1">
    <location>
        <begin position="60"/>
        <end position="80"/>
    </location>
</feature>
<evidence type="ECO:0000256" key="1">
    <source>
        <dbReference type="SAM" id="Phobius"/>
    </source>
</evidence>
<dbReference type="OrthoDB" id="666653at2759"/>
<sequence length="172" mass="17764">MADNGGGTSISITALDGIVNVNSLFTLAAFAGLAWTPSDGATTLSSPECAAGDRVESDLVFFHVLAFACFLFSSLVALCLKQAIRTVSRHGHASSVRINRLGLRGGILACATGSVFACLFLMLALINVVQVRLGRISCGGAALGAVLPLVILVPSGLLIYAGIVLYTFSHTH</sequence>
<feature type="transmembrane region" description="Helical" evidence="1">
    <location>
        <begin position="146"/>
        <end position="168"/>
    </location>
</feature>
<comment type="caution">
    <text evidence="2">The sequence shown here is derived from an EMBL/GenBank/DDBJ whole genome shotgun (WGS) entry which is preliminary data.</text>
</comment>
<protein>
    <recommendedName>
        <fullName evidence="4">Maternal effect embryo arrest 60</fullName>
    </recommendedName>
</protein>
<dbReference type="PANTHER" id="PTHR33430">
    <property type="entry name" value="MATERNAL EFFECT EMBRYO ARREST PROTEIN"/>
    <property type="match status" value="1"/>
</dbReference>
<evidence type="ECO:0000313" key="2">
    <source>
        <dbReference type="EMBL" id="KAF3330747.1"/>
    </source>
</evidence>
<keyword evidence="1" id="KW-0812">Transmembrane</keyword>
<evidence type="ECO:0000313" key="3">
    <source>
        <dbReference type="Proteomes" id="UP000623129"/>
    </source>
</evidence>
<dbReference type="AlphaFoldDB" id="A0A833VAB8"/>
<name>A0A833VAB8_9POAL</name>
<gene>
    <name evidence="2" type="ORF">FCM35_KLT04101</name>
</gene>
<keyword evidence="3" id="KW-1185">Reference proteome</keyword>